<feature type="binding site" evidence="9">
    <location>
        <begin position="43"/>
        <end position="49"/>
    </location>
    <ligand>
        <name>ATP</name>
        <dbReference type="ChEBI" id="CHEBI:30616"/>
    </ligand>
</feature>
<name>A0ABS0N0W3_PSELU</name>
<dbReference type="InterPro" id="IPR000924">
    <property type="entry name" value="Glu/Gln-tRNA-synth"/>
</dbReference>
<comment type="catalytic activity">
    <reaction evidence="8 9">
        <text>tRNA(Gln) + L-glutamine + ATP = L-glutaminyl-tRNA(Gln) + AMP + diphosphate</text>
        <dbReference type="Rhea" id="RHEA:20121"/>
        <dbReference type="Rhea" id="RHEA-COMP:9662"/>
        <dbReference type="Rhea" id="RHEA-COMP:9681"/>
        <dbReference type="ChEBI" id="CHEBI:30616"/>
        <dbReference type="ChEBI" id="CHEBI:33019"/>
        <dbReference type="ChEBI" id="CHEBI:58359"/>
        <dbReference type="ChEBI" id="CHEBI:78442"/>
        <dbReference type="ChEBI" id="CHEBI:78521"/>
        <dbReference type="ChEBI" id="CHEBI:456215"/>
        <dbReference type="EC" id="6.1.1.18"/>
    </reaction>
</comment>
<feature type="domain" description="Glutamyl/glutaminyl-tRNA synthetase class Ib anti-codon binding" evidence="12">
    <location>
        <begin position="342"/>
        <end position="441"/>
    </location>
</feature>
<protein>
    <recommendedName>
        <fullName evidence="9">Glutamine--tRNA ligase</fullName>
        <ecNumber evidence="9">6.1.1.18</ecNumber>
    </recommendedName>
    <alternativeName>
        <fullName evidence="9">Glutaminyl-tRNA synthetase</fullName>
        <shortName evidence="9">GlnRS</shortName>
    </alternativeName>
</protein>
<keyword evidence="2 9" id="KW-0963">Cytoplasm</keyword>
<keyword evidence="5 9" id="KW-0067">ATP-binding</keyword>
<feature type="domain" description="Glutamyl/glutaminyl-tRNA synthetase class Ib catalytic" evidence="11">
    <location>
        <begin position="29"/>
        <end position="332"/>
    </location>
</feature>
<reference evidence="14 15" key="1">
    <citation type="submission" date="2020-11" db="EMBL/GenBank/DDBJ databases">
        <title>Enhanced detection system for hospital associated transmission using whole genome sequencing surveillance.</title>
        <authorList>
            <person name="Harrison L.H."/>
            <person name="Van Tyne D."/>
            <person name="Marsh J.W."/>
            <person name="Griffith M.P."/>
            <person name="Snyder D.J."/>
            <person name="Cooper V.S."/>
            <person name="Mustapha M."/>
        </authorList>
    </citation>
    <scope>NUCLEOTIDE SEQUENCE [LARGE SCALE GENOMIC DNA]</scope>
    <source>
        <strain evidence="14 15">PSB00013</strain>
    </source>
</reference>
<feature type="binding site" evidence="9">
    <location>
        <begin position="37"/>
        <end position="39"/>
    </location>
    <ligand>
        <name>ATP</name>
        <dbReference type="ChEBI" id="CHEBI:30616"/>
    </ligand>
</feature>
<dbReference type="RefSeq" id="WP_197873465.1">
    <property type="nucleotide sequence ID" value="NZ_JADTXM010000024.1"/>
</dbReference>
<dbReference type="NCBIfam" id="TIGR00440">
    <property type="entry name" value="glnS"/>
    <property type="match status" value="1"/>
</dbReference>
<accession>A0ABS0N0W3</accession>
<sequence length="556" mass="63939">MSKPETPATPANFLRQIVQADLDAGKHTKIVTRFPPEPNGYLHIGHAKSICLNFGLAQEFGGECNLRFDDTNPAKEDQEYIDAIKSDVEWLGFKWAGEERYASNYFDQLYDWAIHLIKTGKAYVDDLTPEQAREYRGTLTEPGKNSPFRDRSVEENLDLFARMKAGEFRDGEKALRAKIDMASPNMNLRDPILYRIRHAHHHQTGDKWCIYPSYDFTHGQSDAIEGITHSICTLEFEDHRPLYEWFLANLPVPAQPRQYEFARLNLNYTVTSKRKLKQLVDERHVSGWDDPRMSTLSGYRRRGYTPASIRNFCEMVGVARSNGVVDIAMLEFSIREDLDRNAPRAMCVLRPLKVVITNYPEGKVEQLELPRHPKEDMGMRTLPFTRELYIDHDDFMIDPPKGYKRLEPNGEVRLRGSYVIRADEVIKDEAGNIVELRCSYDPETLGKNPEGRKVKGVIHWVPAEGSVECEVRLYDRLFRSPQPEKAEEGQTFLDNINPESLQVLTGCRAEPSLAQAQPEDRFQFEREGYFCVDLKDSKPGAPVFNRTVTLRDSWGQ</sequence>
<comment type="similarity">
    <text evidence="1 9 10">Belongs to the class-I aminoacyl-tRNA synthetase family.</text>
</comment>
<evidence type="ECO:0000256" key="4">
    <source>
        <dbReference type="ARBA" id="ARBA00022741"/>
    </source>
</evidence>
<evidence type="ECO:0000256" key="6">
    <source>
        <dbReference type="ARBA" id="ARBA00022917"/>
    </source>
</evidence>
<dbReference type="SUPFAM" id="SSF52374">
    <property type="entry name" value="Nucleotidylyl transferase"/>
    <property type="match status" value="1"/>
</dbReference>
<comment type="subunit">
    <text evidence="9">Monomer.</text>
</comment>
<proteinExistence type="inferred from homology"/>
<dbReference type="PANTHER" id="PTHR43097:SF5">
    <property type="entry name" value="GLUTAMATE--TRNA LIGASE"/>
    <property type="match status" value="1"/>
</dbReference>
<evidence type="ECO:0000256" key="10">
    <source>
        <dbReference type="RuleBase" id="RU363037"/>
    </source>
</evidence>
<dbReference type="InterPro" id="IPR014729">
    <property type="entry name" value="Rossmann-like_a/b/a_fold"/>
</dbReference>
<dbReference type="InterPro" id="IPR020059">
    <property type="entry name" value="Glu/Gln-tRNA-synth_Ib_codon-bd"/>
</dbReference>
<feature type="binding site" evidence="9">
    <location>
        <begin position="263"/>
        <end position="264"/>
    </location>
    <ligand>
        <name>ATP</name>
        <dbReference type="ChEBI" id="CHEBI:30616"/>
    </ligand>
</feature>
<dbReference type="Pfam" id="PF20974">
    <property type="entry name" value="tRNA-synt_1c_C2"/>
    <property type="match status" value="1"/>
</dbReference>
<dbReference type="InterPro" id="IPR020058">
    <property type="entry name" value="Glu/Gln-tRNA-synth_Ib_cat-dom"/>
</dbReference>
<comment type="caution">
    <text evidence="9">Lacks conserved residue(s) required for the propagation of feature annotation.</text>
</comment>
<evidence type="ECO:0000256" key="1">
    <source>
        <dbReference type="ARBA" id="ARBA00005594"/>
    </source>
</evidence>
<dbReference type="InterPro" id="IPR004514">
    <property type="entry name" value="Gln-tRNA-synth"/>
</dbReference>
<comment type="subcellular location">
    <subcellularLocation>
        <location evidence="9">Cytoplasm</location>
    </subcellularLocation>
</comment>
<keyword evidence="4 9" id="KW-0547">Nucleotide-binding</keyword>
<evidence type="ECO:0000256" key="9">
    <source>
        <dbReference type="HAMAP-Rule" id="MF_00126"/>
    </source>
</evidence>
<dbReference type="EC" id="6.1.1.18" evidence="9"/>
<dbReference type="GO" id="GO:0016874">
    <property type="term" value="F:ligase activity"/>
    <property type="evidence" value="ECO:0007669"/>
    <property type="project" value="UniProtKB-KW"/>
</dbReference>
<dbReference type="InterPro" id="IPR020056">
    <property type="entry name" value="Rbsml_bL25/Gln-tRNA_synth_N"/>
</dbReference>
<dbReference type="InterPro" id="IPR020061">
    <property type="entry name" value="Glu_tRNA_lig_a-bdl"/>
</dbReference>
<dbReference type="PRINTS" id="PR00987">
    <property type="entry name" value="TRNASYNTHGLU"/>
</dbReference>
<evidence type="ECO:0000313" key="15">
    <source>
        <dbReference type="Proteomes" id="UP000638986"/>
    </source>
</evidence>
<feature type="short sequence motif" description="'HIGH' region" evidence="9">
    <location>
        <begin position="36"/>
        <end position="46"/>
    </location>
</feature>
<keyword evidence="7 9" id="KW-0030">Aminoacyl-tRNA synthetase</keyword>
<dbReference type="InterPro" id="IPR011035">
    <property type="entry name" value="Ribosomal_bL25/Gln-tRNA_synth"/>
</dbReference>
<feature type="binding site" evidence="9">
    <location>
        <position position="214"/>
    </location>
    <ligand>
        <name>L-glutamine</name>
        <dbReference type="ChEBI" id="CHEBI:58359"/>
    </ligand>
</feature>
<feature type="binding site" evidence="9">
    <location>
        <position position="69"/>
    </location>
    <ligand>
        <name>L-glutamine</name>
        <dbReference type="ChEBI" id="CHEBI:58359"/>
    </ligand>
</feature>
<dbReference type="SUPFAM" id="SSF50715">
    <property type="entry name" value="Ribosomal protein L25-like"/>
    <property type="match status" value="1"/>
</dbReference>
<dbReference type="PANTHER" id="PTHR43097">
    <property type="entry name" value="GLUTAMINE-TRNA LIGASE"/>
    <property type="match status" value="1"/>
</dbReference>
<gene>
    <name evidence="9" type="primary">glnS</name>
    <name evidence="14" type="ORF">I5Q09_23445</name>
</gene>
<dbReference type="PROSITE" id="PS00178">
    <property type="entry name" value="AA_TRNA_LIGASE_I"/>
    <property type="match status" value="1"/>
</dbReference>
<evidence type="ECO:0000256" key="3">
    <source>
        <dbReference type="ARBA" id="ARBA00022598"/>
    </source>
</evidence>
<feature type="binding site" evidence="9">
    <location>
        <position position="233"/>
    </location>
    <ligand>
        <name>ATP</name>
        <dbReference type="ChEBI" id="CHEBI:30616"/>
    </ligand>
</feature>
<evidence type="ECO:0000256" key="5">
    <source>
        <dbReference type="ARBA" id="ARBA00022840"/>
    </source>
</evidence>
<dbReference type="InterPro" id="IPR001412">
    <property type="entry name" value="aa-tRNA-synth_I_CS"/>
</dbReference>
<dbReference type="Gene3D" id="2.40.240.10">
    <property type="entry name" value="Ribosomal Protein L25, Chain P"/>
    <property type="match status" value="2"/>
</dbReference>
<evidence type="ECO:0000256" key="8">
    <source>
        <dbReference type="ARBA" id="ARBA00048270"/>
    </source>
</evidence>
<keyword evidence="3 9" id="KW-0436">Ligase</keyword>
<dbReference type="Proteomes" id="UP000638986">
    <property type="component" value="Unassembled WGS sequence"/>
</dbReference>
<dbReference type="NCBIfam" id="NF011291">
    <property type="entry name" value="PRK14703.1"/>
    <property type="match status" value="1"/>
</dbReference>
<evidence type="ECO:0000259" key="12">
    <source>
        <dbReference type="Pfam" id="PF03950"/>
    </source>
</evidence>
<evidence type="ECO:0000313" key="14">
    <source>
        <dbReference type="EMBL" id="MBH3441637.1"/>
    </source>
</evidence>
<evidence type="ECO:0000259" key="13">
    <source>
        <dbReference type="Pfam" id="PF20974"/>
    </source>
</evidence>
<dbReference type="InterPro" id="IPR050132">
    <property type="entry name" value="Gln/Glu-tRNA_Ligase"/>
</dbReference>
<dbReference type="Gene3D" id="3.40.50.620">
    <property type="entry name" value="HUPs"/>
    <property type="match status" value="1"/>
</dbReference>
<keyword evidence="6 9" id="KW-0648">Protein biosynthesis</keyword>
<dbReference type="Gene3D" id="1.10.1160.10">
    <property type="entry name" value="Glutamyl-trna Synthetase, Domain 2"/>
    <property type="match status" value="1"/>
</dbReference>
<dbReference type="HAMAP" id="MF_00126">
    <property type="entry name" value="Gln_tRNA_synth"/>
    <property type="match status" value="1"/>
</dbReference>
<feature type="domain" description="tRNA synthetases class I (E and Q) anti-codon binding" evidence="13">
    <location>
        <begin position="457"/>
        <end position="533"/>
    </location>
</feature>
<dbReference type="EMBL" id="JADTXM010000024">
    <property type="protein sequence ID" value="MBH3441637.1"/>
    <property type="molecule type" value="Genomic_DNA"/>
</dbReference>
<feature type="short sequence motif" description="'KMSKS' region" evidence="9">
    <location>
        <begin position="270"/>
        <end position="274"/>
    </location>
</feature>
<dbReference type="Pfam" id="PF03950">
    <property type="entry name" value="tRNA-synt_1c_C"/>
    <property type="match status" value="1"/>
</dbReference>
<dbReference type="InterPro" id="IPR049437">
    <property type="entry name" value="tRNA-synt_1c_C2"/>
</dbReference>
<evidence type="ECO:0000259" key="11">
    <source>
        <dbReference type="Pfam" id="PF00749"/>
    </source>
</evidence>
<evidence type="ECO:0000256" key="7">
    <source>
        <dbReference type="ARBA" id="ARBA00023146"/>
    </source>
</evidence>
<evidence type="ECO:0000256" key="2">
    <source>
        <dbReference type="ARBA" id="ARBA00022490"/>
    </source>
</evidence>
<organism evidence="14 15">
    <name type="scientific">Pseudomonas luteola</name>
    <dbReference type="NCBI Taxonomy" id="47886"/>
    <lineage>
        <taxon>Bacteria</taxon>
        <taxon>Pseudomonadati</taxon>
        <taxon>Pseudomonadota</taxon>
        <taxon>Gammaproteobacteria</taxon>
        <taxon>Pseudomonadales</taxon>
        <taxon>Pseudomonadaceae</taxon>
        <taxon>Pseudomonas</taxon>
    </lineage>
</organism>
<dbReference type="InterPro" id="IPR022861">
    <property type="entry name" value="Gln_tRNA_ligase_bac"/>
</dbReference>
<dbReference type="CDD" id="cd00807">
    <property type="entry name" value="GlnRS_core"/>
    <property type="match status" value="1"/>
</dbReference>
<comment type="caution">
    <text evidence="14">The sequence shown here is derived from an EMBL/GenBank/DDBJ whole genome shotgun (WGS) entry which is preliminary data.</text>
</comment>
<dbReference type="Gene3D" id="3.90.800.10">
    <property type="entry name" value="Glutamyl-tRNA Synthetase, Domain 3"/>
    <property type="match status" value="1"/>
</dbReference>
<dbReference type="Pfam" id="PF00749">
    <property type="entry name" value="tRNA-synt_1c"/>
    <property type="match status" value="1"/>
</dbReference>